<evidence type="ECO:0000313" key="2">
    <source>
        <dbReference type="Proteomes" id="UP000030764"/>
    </source>
</evidence>
<accession>A0A085LP73</accession>
<dbReference type="AlphaFoldDB" id="A0A085LP73"/>
<dbReference type="EMBL" id="KL363354">
    <property type="protein sequence ID" value="KFD46769.1"/>
    <property type="molecule type" value="Genomic_DNA"/>
</dbReference>
<proteinExistence type="predicted"/>
<name>A0A085LP73_9BILA</name>
<gene>
    <name evidence="1" type="ORF">M513_12350</name>
</gene>
<protein>
    <submittedName>
        <fullName evidence="1">Uncharacterized protein</fullName>
    </submittedName>
</protein>
<organism evidence="1 2">
    <name type="scientific">Trichuris suis</name>
    <name type="common">pig whipworm</name>
    <dbReference type="NCBI Taxonomy" id="68888"/>
    <lineage>
        <taxon>Eukaryota</taxon>
        <taxon>Metazoa</taxon>
        <taxon>Ecdysozoa</taxon>
        <taxon>Nematoda</taxon>
        <taxon>Enoplea</taxon>
        <taxon>Dorylaimia</taxon>
        <taxon>Trichinellida</taxon>
        <taxon>Trichuridae</taxon>
        <taxon>Trichuris</taxon>
    </lineage>
</organism>
<dbReference type="Proteomes" id="UP000030764">
    <property type="component" value="Unassembled WGS sequence"/>
</dbReference>
<keyword evidence="2" id="KW-1185">Reference proteome</keyword>
<reference evidence="1 2" key="1">
    <citation type="journal article" date="2014" name="Nat. Genet.">
        <title>Genome and transcriptome of the porcine whipworm Trichuris suis.</title>
        <authorList>
            <person name="Jex A.R."/>
            <person name="Nejsum P."/>
            <person name="Schwarz E.M."/>
            <person name="Hu L."/>
            <person name="Young N.D."/>
            <person name="Hall R.S."/>
            <person name="Korhonen P.K."/>
            <person name="Liao S."/>
            <person name="Thamsborg S."/>
            <person name="Xia J."/>
            <person name="Xu P."/>
            <person name="Wang S."/>
            <person name="Scheerlinck J.P."/>
            <person name="Hofmann A."/>
            <person name="Sternberg P.W."/>
            <person name="Wang J."/>
            <person name="Gasser R.B."/>
        </authorList>
    </citation>
    <scope>NUCLEOTIDE SEQUENCE [LARGE SCALE GENOMIC DNA]</scope>
    <source>
        <strain evidence="1">DCEP-RM93M</strain>
    </source>
</reference>
<sequence length="158" mass="17903">MQAVDHQTITNTLLMSKLHCLHAKHSMDVAPTQLHTAQEQHLCLGQPSPRGSEQALAPGSHPIRCHCSTRQYVQHEYHACAQETATTAGFLAAGNVYSTRRPQIPRTAYTYALRAAWAHSYHKYPIHKQLIQRVRHNGLDVPCMQLRRAWAPPQKDQE</sequence>
<evidence type="ECO:0000313" key="1">
    <source>
        <dbReference type="EMBL" id="KFD46769.1"/>
    </source>
</evidence>